<evidence type="ECO:0000256" key="1">
    <source>
        <dbReference type="SAM" id="MobiDB-lite"/>
    </source>
</evidence>
<dbReference type="PANTHER" id="PTHR47396:SF1">
    <property type="entry name" value="ATP-DEPENDENT HELICASE IRC3-RELATED"/>
    <property type="match status" value="1"/>
</dbReference>
<name>A0A6C0LQN0_9ZZZZ</name>
<dbReference type="SUPFAM" id="SSF52540">
    <property type="entry name" value="P-loop containing nucleoside triphosphate hydrolases"/>
    <property type="match status" value="2"/>
</dbReference>
<dbReference type="EMBL" id="MN740535">
    <property type="protein sequence ID" value="QHU32041.1"/>
    <property type="molecule type" value="Genomic_DNA"/>
</dbReference>
<feature type="compositionally biased region" description="Basic and acidic residues" evidence="1">
    <location>
        <begin position="626"/>
        <end position="635"/>
    </location>
</feature>
<dbReference type="PROSITE" id="PS51192">
    <property type="entry name" value="HELICASE_ATP_BIND_1"/>
    <property type="match status" value="1"/>
</dbReference>
<evidence type="ECO:0000313" key="3">
    <source>
        <dbReference type="EMBL" id="QHU32041.1"/>
    </source>
</evidence>
<dbReference type="InterPro" id="IPR001650">
    <property type="entry name" value="Helicase_C-like"/>
</dbReference>
<dbReference type="GO" id="GO:0005524">
    <property type="term" value="F:ATP binding"/>
    <property type="evidence" value="ECO:0007669"/>
    <property type="project" value="InterPro"/>
</dbReference>
<dbReference type="PANTHER" id="PTHR47396">
    <property type="entry name" value="TYPE I RESTRICTION ENZYME ECOKI R PROTEIN"/>
    <property type="match status" value="1"/>
</dbReference>
<dbReference type="Pfam" id="PF00271">
    <property type="entry name" value="Helicase_C"/>
    <property type="match status" value="1"/>
</dbReference>
<proteinExistence type="predicted"/>
<dbReference type="InterPro" id="IPR014001">
    <property type="entry name" value="Helicase_ATP-bd"/>
</dbReference>
<dbReference type="AlphaFoldDB" id="A0A6C0LQN0"/>
<organism evidence="3">
    <name type="scientific">viral metagenome</name>
    <dbReference type="NCBI Taxonomy" id="1070528"/>
    <lineage>
        <taxon>unclassified sequences</taxon>
        <taxon>metagenomes</taxon>
        <taxon>organismal metagenomes</taxon>
    </lineage>
</organism>
<dbReference type="InterPro" id="IPR027417">
    <property type="entry name" value="P-loop_NTPase"/>
</dbReference>
<dbReference type="GO" id="GO:0016787">
    <property type="term" value="F:hydrolase activity"/>
    <property type="evidence" value="ECO:0007669"/>
    <property type="project" value="InterPro"/>
</dbReference>
<dbReference type="SMART" id="SM00487">
    <property type="entry name" value="DEXDc"/>
    <property type="match status" value="1"/>
</dbReference>
<feature type="domain" description="Helicase ATP-binding" evidence="2">
    <location>
        <begin position="167"/>
        <end position="337"/>
    </location>
</feature>
<evidence type="ECO:0000259" key="2">
    <source>
        <dbReference type="PROSITE" id="PS51192"/>
    </source>
</evidence>
<sequence>MPFLYVVATDNDYERGVAKGGQTDDPYKRLKVYGTAAQRDNQFRFRFLVELNTTTVKSLEALEKAWLGKFEAVESTEEDDTDLNHASTQEGIRFTNESQFLENIMKVLVERKQTDLFIASYRTNDEINGVLREYRRRNMPAPPVVKSRSGLTLRPYQIEDIQSTKQAFLNEGASRGYWSIECGLGKTVMAFELILELSANTTFFVVPRVTLIEQTLTNFIAWKYPSAQLFVCCGTISNEFRNIVRVNRFSELPTSGQWICISTYDSLVKMEDAVVDLTIFDEGHHLVPSAKKVDLSGNLFGLADENIRSRWRLAITASPKNTPLIENDKTVHTGMSHQEHLYGTCLAERNYIFGRDNGYLAPFEVVCIKSTGPMIRRLIADLRRHLNLAENTFTHFLRELKKWENGLTRSLTNAIETETIDSDDEDDVIISPDVILWYAIVADLIIQSIRRFGSNRIVTYHTTKRRASLFKVVFKLVWKMVEMDGITMSCDTVHSGQSSRVNTTVKDAFRAMEGPTIRILCNIRTLIEGFDEPAINTTVFVDNKFSPIDCKQIVGRGNRLDPKNPLKCHRVLIPFLAYEIEEDETLSTIRTTNDYRNVRYTIKNIILSHDPNQAISQTVWVPKPKAVADGDRTDSDSDETADSEIDETERVWIPDENARLHDQSILGSCPTADLAKDSFFKARLWMHELAKRLNWPRFTNESQTKTAWHQYRESHVLPKGIPHDPSDVYKEVGWINWRDYIGLFTNREEWQECQPGELLDLMKAEHINVFDHTRTTLRTSVETHLTRKMPTNPKAKWKMSVYDLAEIVHSGSTINIKSYGKYPDAMYKLLQKECIGDEVDFDRRWTDLHGKYPKLPGMPRDIWGDSFWANYEPPV</sequence>
<dbReference type="InterPro" id="IPR050742">
    <property type="entry name" value="Helicase_Restrict-Modif_Enz"/>
</dbReference>
<dbReference type="Pfam" id="PF04851">
    <property type="entry name" value="ResIII"/>
    <property type="match status" value="1"/>
</dbReference>
<dbReference type="GO" id="GO:0003677">
    <property type="term" value="F:DNA binding"/>
    <property type="evidence" value="ECO:0007669"/>
    <property type="project" value="InterPro"/>
</dbReference>
<dbReference type="InterPro" id="IPR006935">
    <property type="entry name" value="Helicase/UvrB_N"/>
</dbReference>
<dbReference type="GO" id="GO:0005829">
    <property type="term" value="C:cytosol"/>
    <property type="evidence" value="ECO:0007669"/>
    <property type="project" value="TreeGrafter"/>
</dbReference>
<feature type="region of interest" description="Disordered" evidence="1">
    <location>
        <begin position="626"/>
        <end position="645"/>
    </location>
</feature>
<dbReference type="Gene3D" id="3.40.50.300">
    <property type="entry name" value="P-loop containing nucleotide triphosphate hydrolases"/>
    <property type="match status" value="2"/>
</dbReference>
<reference evidence="3" key="1">
    <citation type="journal article" date="2020" name="Nature">
        <title>Giant virus diversity and host interactions through global metagenomics.</title>
        <authorList>
            <person name="Schulz F."/>
            <person name="Roux S."/>
            <person name="Paez-Espino D."/>
            <person name="Jungbluth S."/>
            <person name="Walsh D.A."/>
            <person name="Denef V.J."/>
            <person name="McMahon K.D."/>
            <person name="Konstantinidis K.T."/>
            <person name="Eloe-Fadrosh E.A."/>
            <person name="Kyrpides N.C."/>
            <person name="Woyke T."/>
        </authorList>
    </citation>
    <scope>NUCLEOTIDE SEQUENCE</scope>
    <source>
        <strain evidence="3">GVMAG-M-3300027963-41</strain>
    </source>
</reference>
<protein>
    <recommendedName>
        <fullName evidence="2">Helicase ATP-binding domain-containing protein</fullName>
    </recommendedName>
</protein>
<accession>A0A6C0LQN0</accession>
<feature type="compositionally biased region" description="Acidic residues" evidence="1">
    <location>
        <begin position="636"/>
        <end position="645"/>
    </location>
</feature>